<proteinExistence type="predicted"/>
<dbReference type="Proteomes" id="UP000112503">
    <property type="component" value="Genome"/>
</dbReference>
<organism evidence="2 3">
    <name type="scientific">human papillomavirus 102</name>
    <dbReference type="NCBI Taxonomy" id="338327"/>
    <lineage>
        <taxon>Viruses</taxon>
        <taxon>Monodnaviria</taxon>
        <taxon>Shotokuvirae</taxon>
        <taxon>Cossaviricota</taxon>
        <taxon>Papovaviricetes</taxon>
        <taxon>Zurhausenvirales</taxon>
        <taxon>Papillomaviridae</taxon>
        <taxon>Firstpapillomavirinae</taxon>
        <taxon>Alphapapillomavirus</taxon>
        <taxon>Alphapapillomavirus 3</taxon>
    </lineage>
</organism>
<keyword evidence="1" id="KW-0812">Transmembrane</keyword>
<accession>A0A159E0F6</accession>
<keyword evidence="1" id="KW-1133">Transmembrane helix</keyword>
<sequence length="47" mass="5404">MYPLETRRGGPSYDVIVFGQADTGLLLIILILIIIIIILLYMRLMHM</sequence>
<protein>
    <submittedName>
        <fullName evidence="2">E5 beta</fullName>
    </submittedName>
</protein>
<evidence type="ECO:0000256" key="1">
    <source>
        <dbReference type="SAM" id="Phobius"/>
    </source>
</evidence>
<name>A0A159E0F6_9PAPI</name>
<evidence type="ECO:0000313" key="3">
    <source>
        <dbReference type="Proteomes" id="UP000112503"/>
    </source>
</evidence>
<evidence type="ECO:0000313" key="2">
    <source>
        <dbReference type="EMBL" id="ALT55111.1"/>
    </source>
</evidence>
<reference evidence="2 3" key="1">
    <citation type="journal article" date="2016" name="Virology">
        <title>Identification of novel human papillomavirus lineages and sublineages in HIV/HPV-coinfected pregnant women by next-generation sequencing.</title>
        <authorList>
            <person name="Siqueira J.D."/>
            <person name="Alves B.M."/>
            <person name="Prellwitz I.M."/>
            <person name="Furtado C."/>
            <person name="Meyrelles A.R."/>
            <person name="Machado E.S."/>
            <person name="Seuanez H.N."/>
            <person name="Soares M.A."/>
            <person name="Soares E.A."/>
        </authorList>
    </citation>
    <scope>NUCLEOTIDE SEQUENCE [LARGE SCALE GENOMIC DNA]</scope>
    <source>
        <strain evidence="2">36A.102</strain>
    </source>
</reference>
<keyword evidence="1" id="KW-0472">Membrane</keyword>
<dbReference type="EMBL" id="KU298947">
    <property type="protein sequence ID" value="ALT55111.1"/>
    <property type="molecule type" value="Genomic_DNA"/>
</dbReference>
<feature type="transmembrane region" description="Helical" evidence="1">
    <location>
        <begin position="23"/>
        <end position="42"/>
    </location>
</feature>